<name>A8M9H2_CALMQ</name>
<dbReference type="KEGG" id="cma:Cmaq_1568"/>
<dbReference type="AlphaFoldDB" id="A8M9H2"/>
<evidence type="ECO:0000313" key="2">
    <source>
        <dbReference type="EMBL" id="ABW02391.1"/>
    </source>
</evidence>
<dbReference type="OrthoDB" id="7914at2157"/>
<proteinExistence type="predicted"/>
<dbReference type="HOGENOM" id="CLU_131895_1_0_2"/>
<dbReference type="SUPFAM" id="SSF55961">
    <property type="entry name" value="Bet v1-like"/>
    <property type="match status" value="1"/>
</dbReference>
<dbReference type="Gene3D" id="3.30.530.20">
    <property type="match status" value="1"/>
</dbReference>
<gene>
    <name evidence="2" type="ordered locus">Cmaq_1568</name>
</gene>
<protein>
    <recommendedName>
        <fullName evidence="1">Coenzyme Q-binding protein COQ10 START domain-containing protein</fullName>
    </recommendedName>
</protein>
<sequence>MIRLTIEMNANAPPEAIWRIISNVQNMPRYWYLHRDVKVLEKAGSYLRVLINLALPRPFSKEEALVRVSGQELMVMFNFIKGPLKGKHIIKVNNGNVVSTWSVNASLPLLIFKPWIIQRLRDATVNALARLINDAVNLSYLEYQP</sequence>
<dbReference type="InterPro" id="IPR005031">
    <property type="entry name" value="COQ10_START"/>
</dbReference>
<dbReference type="GeneID" id="5709581"/>
<dbReference type="InterPro" id="IPR023393">
    <property type="entry name" value="START-like_dom_sf"/>
</dbReference>
<dbReference type="Proteomes" id="UP000001137">
    <property type="component" value="Chromosome"/>
</dbReference>
<feature type="domain" description="Coenzyme Q-binding protein COQ10 START" evidence="1">
    <location>
        <begin position="11"/>
        <end position="85"/>
    </location>
</feature>
<evidence type="ECO:0000313" key="3">
    <source>
        <dbReference type="Proteomes" id="UP000001137"/>
    </source>
</evidence>
<dbReference type="eggNOG" id="arCOG05400">
    <property type="taxonomic scope" value="Archaea"/>
</dbReference>
<dbReference type="Pfam" id="PF03364">
    <property type="entry name" value="Polyketide_cyc"/>
    <property type="match status" value="1"/>
</dbReference>
<evidence type="ECO:0000259" key="1">
    <source>
        <dbReference type="Pfam" id="PF03364"/>
    </source>
</evidence>
<accession>A8M9H2</accession>
<keyword evidence="3" id="KW-1185">Reference proteome</keyword>
<dbReference type="STRING" id="397948.Cmaq_1568"/>
<organism evidence="2 3">
    <name type="scientific">Caldivirga maquilingensis (strain ATCC 700844 / DSM 13496 / JCM 10307 / IC-167)</name>
    <dbReference type="NCBI Taxonomy" id="397948"/>
    <lineage>
        <taxon>Archaea</taxon>
        <taxon>Thermoproteota</taxon>
        <taxon>Thermoprotei</taxon>
        <taxon>Thermoproteales</taxon>
        <taxon>Thermoproteaceae</taxon>
        <taxon>Caldivirga</taxon>
    </lineage>
</organism>
<reference evidence="2 3" key="1">
    <citation type="submission" date="2007-10" db="EMBL/GenBank/DDBJ databases">
        <title>Complete sequence of Caldivirga maquilingensis IC-167.</title>
        <authorList>
            <consortium name="US DOE Joint Genome Institute"/>
            <person name="Copeland A."/>
            <person name="Lucas S."/>
            <person name="Lapidus A."/>
            <person name="Barry K."/>
            <person name="Glavina del Rio T."/>
            <person name="Dalin E."/>
            <person name="Tice H."/>
            <person name="Pitluck S."/>
            <person name="Saunders E."/>
            <person name="Brettin T."/>
            <person name="Bruce D."/>
            <person name="Detter J.C."/>
            <person name="Han C."/>
            <person name="Schmutz J."/>
            <person name="Larimer F."/>
            <person name="Land M."/>
            <person name="Hauser L."/>
            <person name="Kyrpides N."/>
            <person name="Ivanova N."/>
            <person name="Biddle J.F."/>
            <person name="Zhang Z."/>
            <person name="Fitz-Gibbon S.T."/>
            <person name="Lowe T.M."/>
            <person name="Saltikov C."/>
            <person name="House C.H."/>
            <person name="Richardson P."/>
        </authorList>
    </citation>
    <scope>NUCLEOTIDE SEQUENCE [LARGE SCALE GENOMIC DNA]</scope>
    <source>
        <strain evidence="3">ATCC 700844 / DSM 13496 / JCM 10307 / IC-167</strain>
    </source>
</reference>
<dbReference type="RefSeq" id="WP_012186610.1">
    <property type="nucleotide sequence ID" value="NC_009954.1"/>
</dbReference>
<dbReference type="EMBL" id="CP000852">
    <property type="protein sequence ID" value="ABW02391.1"/>
    <property type="molecule type" value="Genomic_DNA"/>
</dbReference>